<feature type="coiled-coil region" evidence="1">
    <location>
        <begin position="118"/>
        <end position="427"/>
    </location>
</feature>
<reference evidence="3" key="1">
    <citation type="submission" date="2022-08" db="UniProtKB">
        <authorList>
            <consortium name="EnsemblMetazoa"/>
        </authorList>
    </citation>
    <scope>IDENTIFICATION</scope>
    <source>
        <strain evidence="3">05x7-T-G4-1.051#20</strain>
    </source>
</reference>
<dbReference type="OMA" id="RKATEMH"/>
<dbReference type="AlphaFoldDB" id="A0A8W8N0J1"/>
<feature type="region of interest" description="Disordered" evidence="2">
    <location>
        <begin position="1"/>
        <end position="104"/>
    </location>
</feature>
<evidence type="ECO:0000313" key="4">
    <source>
        <dbReference type="Proteomes" id="UP000005408"/>
    </source>
</evidence>
<dbReference type="EnsemblMetazoa" id="G3871.2">
    <property type="protein sequence ID" value="G3871.2:cds"/>
    <property type="gene ID" value="G3871"/>
</dbReference>
<protein>
    <submittedName>
        <fullName evidence="3">Uncharacterized protein</fullName>
    </submittedName>
</protein>
<keyword evidence="4" id="KW-1185">Reference proteome</keyword>
<evidence type="ECO:0000256" key="1">
    <source>
        <dbReference type="SAM" id="Coils"/>
    </source>
</evidence>
<organism evidence="3 4">
    <name type="scientific">Magallana gigas</name>
    <name type="common">Pacific oyster</name>
    <name type="synonym">Crassostrea gigas</name>
    <dbReference type="NCBI Taxonomy" id="29159"/>
    <lineage>
        <taxon>Eukaryota</taxon>
        <taxon>Metazoa</taxon>
        <taxon>Spiralia</taxon>
        <taxon>Lophotrochozoa</taxon>
        <taxon>Mollusca</taxon>
        <taxon>Bivalvia</taxon>
        <taxon>Autobranchia</taxon>
        <taxon>Pteriomorphia</taxon>
        <taxon>Ostreida</taxon>
        <taxon>Ostreoidea</taxon>
        <taxon>Ostreidae</taxon>
        <taxon>Magallana</taxon>
    </lineage>
</organism>
<sequence>MTETGRISEPIGSQGPDVLEWSRSLRSPSPTHHSHQKLRSRSPSPSRVTSARSHTKKGAYLTEVQQSLPTMPSSSKKAHKSSNSLRKSTGSLAASLGGSGNLKTLKSSTLENIEGEYIKNLQQQIYFLELESNYLREQVKKATEMHPKMTAEAERMLAKLRQMQLEIDDLQLEVKRKETDIALLKTEKEKLMERVRDEEASRTRDKRMLMDEIVQLKKDKDVMEREISKRDSQLMDAKSELDKSATALKNADLKMETLRSQLEQRIEAHNLAQITVDEKRSELMSMETQLREVEDKYYNQSLQLQDKVTSDLKEEIQLLRQKLKETEMAADQDRFLKVKLSEDSTNLARENAALTQQMMDLKKQLDREKAYREATESRQNQSIAEYVQIKDREKEARFELQHTQEQLKKEQEKSRNLMEKLSKYESVSTTRDLELNTSRSRVAELESLHSSVDKENMQLRKDKVLLVDHVSELQRKIEQKDQEIVLLRSQVQTMESKLKDLEHLNSLESTVQSQKWEEFEKLAENMRTLSHTMAHSPVSKSRVMQY</sequence>
<evidence type="ECO:0000256" key="2">
    <source>
        <dbReference type="SAM" id="MobiDB-lite"/>
    </source>
</evidence>
<feature type="coiled-coil region" evidence="1">
    <location>
        <begin position="470"/>
        <end position="504"/>
    </location>
</feature>
<dbReference type="EnsemblMetazoa" id="G3871.5">
    <property type="protein sequence ID" value="G3871.5:cds"/>
    <property type="gene ID" value="G3871"/>
</dbReference>
<feature type="compositionally biased region" description="Low complexity" evidence="2">
    <location>
        <begin position="41"/>
        <end position="52"/>
    </location>
</feature>
<feature type="compositionally biased region" description="Low complexity" evidence="2">
    <location>
        <begin position="81"/>
        <end position="96"/>
    </location>
</feature>
<accession>A0A8W8N0J1</accession>
<dbReference type="OrthoDB" id="2130396at2759"/>
<dbReference type="Proteomes" id="UP000005408">
    <property type="component" value="Unassembled WGS sequence"/>
</dbReference>
<feature type="compositionally biased region" description="Polar residues" evidence="2">
    <location>
        <begin position="63"/>
        <end position="72"/>
    </location>
</feature>
<keyword evidence="1" id="KW-0175">Coiled coil</keyword>
<evidence type="ECO:0000313" key="3">
    <source>
        <dbReference type="EnsemblMetazoa" id="G3871.5:cds"/>
    </source>
</evidence>
<proteinExistence type="predicted"/>
<name>A0A8W8N0J1_MAGGI</name>